<dbReference type="GO" id="GO:0051707">
    <property type="term" value="P:response to other organism"/>
    <property type="evidence" value="ECO:0007669"/>
    <property type="project" value="UniProtKB-ARBA"/>
</dbReference>
<evidence type="ECO:0000256" key="6">
    <source>
        <dbReference type="ARBA" id="ARBA00004528"/>
    </source>
</evidence>
<evidence type="ECO:0000256" key="18">
    <source>
        <dbReference type="ARBA" id="ARBA00023329"/>
    </source>
</evidence>
<dbReference type="InterPro" id="IPR036834">
    <property type="entry name" value="Bcl-2-like_sf"/>
</dbReference>
<keyword evidence="10" id="KW-0812">Transmembrane</keyword>
<keyword evidence="18" id="KW-0968">Cytoplasmic vesicle</keyword>
<sequence>MPLASGWSGCGPPEDGILDNRLVEPILIIKMSQSNRELVVDFLSYKFFQKGYSWSQFSDMEENRTETLEGTESDMETPSAISGNPSWHLADSPVVNGATGHSRSLDAGKMIPMAVVKQALREASNECELRYQQTFSDLTSQLHITPGTTYQSSEQVINELFQDGVNWGRNVAFFSFGGALCMKSIVKEMQVLVSQVTTWMATYLNDHLEPWIQENGDWDIFVELYENNTATESQKGQEHLNRWSLTDVTVAGMALLGLLFNT</sequence>
<gene>
    <name evidence="22" type="ORF">MG293_003425</name>
</gene>
<dbReference type="PRINTS" id="PR01864">
    <property type="entry name" value="APOPREGBCLX"/>
</dbReference>
<dbReference type="GO" id="GO:0051400">
    <property type="term" value="F:BH domain binding"/>
    <property type="evidence" value="ECO:0007669"/>
    <property type="project" value="TreeGrafter"/>
</dbReference>
<name>A0AAD4UMQ9_OVIAM</name>
<evidence type="ECO:0000313" key="23">
    <source>
        <dbReference type="Proteomes" id="UP001214576"/>
    </source>
</evidence>
<dbReference type="PANTHER" id="PTHR11256:SF12">
    <property type="entry name" value="BCL-2-LIKE PROTEIN 1"/>
    <property type="match status" value="1"/>
</dbReference>
<dbReference type="GO" id="GO:0030672">
    <property type="term" value="C:synaptic vesicle membrane"/>
    <property type="evidence" value="ECO:0007669"/>
    <property type="project" value="UniProtKB-SubCell"/>
</dbReference>
<evidence type="ECO:0000256" key="19">
    <source>
        <dbReference type="ARBA" id="ARBA00030811"/>
    </source>
</evidence>
<keyword evidence="17" id="KW-0539">Nucleus</keyword>
<dbReference type="Gene3D" id="1.10.437.10">
    <property type="entry name" value="Blc2-like"/>
    <property type="match status" value="1"/>
</dbReference>
<dbReference type="GO" id="GO:0005759">
    <property type="term" value="C:mitochondrial matrix"/>
    <property type="evidence" value="ECO:0007669"/>
    <property type="project" value="UniProtKB-SubCell"/>
</dbReference>
<feature type="short sequence motif" description="BH4" evidence="20">
    <location>
        <begin position="35"/>
        <end position="54"/>
    </location>
</feature>
<dbReference type="FunFam" id="1.10.437.10:FF:000003">
    <property type="entry name" value="Bcl-2-like protein 1"/>
    <property type="match status" value="1"/>
</dbReference>
<keyword evidence="16" id="KW-0206">Cytoskeleton</keyword>
<dbReference type="InterPro" id="IPR013279">
    <property type="entry name" value="Apop_reg_BclX"/>
</dbReference>
<dbReference type="SMART" id="SM00337">
    <property type="entry name" value="BCL"/>
    <property type="match status" value="1"/>
</dbReference>
<dbReference type="PROSITE" id="PS50062">
    <property type="entry name" value="BCL2_FAMILY"/>
    <property type="match status" value="1"/>
</dbReference>
<dbReference type="InterPro" id="IPR046371">
    <property type="entry name" value="Bcl-2_BH1-3"/>
</dbReference>
<keyword evidence="15" id="KW-0472">Membrane</keyword>
<dbReference type="PROSITE" id="PS50063">
    <property type="entry name" value="BH4_2"/>
    <property type="match status" value="1"/>
</dbReference>
<dbReference type="PRINTS" id="PR01862">
    <property type="entry name" value="BCL2FAMILY"/>
</dbReference>
<evidence type="ECO:0000256" key="10">
    <source>
        <dbReference type="ARBA" id="ARBA00022692"/>
    </source>
</evidence>
<comment type="subcellular location">
    <subcellularLocation>
        <location evidence="1">Cytoplasm</location>
        <location evidence="1">Cytoskeleton</location>
        <location evidence="1">Microtubule organizing center</location>
        <location evidence="1">Centrosome</location>
    </subcellularLocation>
    <subcellularLocation>
        <location evidence="5">Cytoplasm</location>
        <location evidence="5">Cytosol</location>
    </subcellularLocation>
    <subcellularLocation>
        <location evidence="4">Cytoplasmic vesicle</location>
        <location evidence="4">Secretory vesicle</location>
        <location evidence="4">Synaptic vesicle membrane</location>
    </subcellularLocation>
    <subcellularLocation>
        <location evidence="2">Mitochondrion matrix</location>
    </subcellularLocation>
    <subcellularLocation>
        <location evidence="3">Mitochondrion membrane</location>
    </subcellularLocation>
    <subcellularLocation>
        <location evidence="6">Nucleus membrane</location>
        <topology evidence="6">Single-pass membrane protein</topology>
        <orientation evidence="6">Cytoplasmic side</orientation>
    </subcellularLocation>
</comment>
<dbReference type="InterPro" id="IPR026298">
    <property type="entry name" value="Bcl-2_fam"/>
</dbReference>
<evidence type="ECO:0000256" key="1">
    <source>
        <dbReference type="ARBA" id="ARBA00004300"/>
    </source>
</evidence>
<evidence type="ECO:0000256" key="4">
    <source>
        <dbReference type="ARBA" id="ARBA00004432"/>
    </source>
</evidence>
<evidence type="ECO:0000256" key="14">
    <source>
        <dbReference type="ARBA" id="ARBA00023128"/>
    </source>
</evidence>
<feature type="domain" description="Apoptosis regulator Bcl-2 family BH4" evidence="21">
    <location>
        <begin position="35"/>
        <end position="54"/>
    </location>
</feature>
<dbReference type="InterPro" id="IPR002475">
    <property type="entry name" value="Bcl2-like"/>
</dbReference>
<evidence type="ECO:0000313" key="22">
    <source>
        <dbReference type="EMBL" id="KAI4546870.1"/>
    </source>
</evidence>
<evidence type="ECO:0000256" key="20">
    <source>
        <dbReference type="PROSITE-ProRule" id="PRU00025"/>
    </source>
</evidence>
<keyword evidence="9" id="KW-0963">Cytoplasm</keyword>
<dbReference type="SUPFAM" id="SSF56854">
    <property type="entry name" value="Bcl-2 inhibitors of programmed cell death"/>
    <property type="match status" value="1"/>
</dbReference>
<evidence type="ECO:0000256" key="9">
    <source>
        <dbReference type="ARBA" id="ARBA00022490"/>
    </source>
</evidence>
<evidence type="ECO:0000256" key="13">
    <source>
        <dbReference type="ARBA" id="ARBA00023018"/>
    </source>
</evidence>
<dbReference type="GO" id="GO:0005829">
    <property type="term" value="C:cytosol"/>
    <property type="evidence" value="ECO:0007669"/>
    <property type="project" value="UniProtKB-SubCell"/>
</dbReference>
<dbReference type="Pfam" id="PF00452">
    <property type="entry name" value="Bcl-2"/>
    <property type="match status" value="1"/>
</dbReference>
<evidence type="ECO:0000259" key="21">
    <source>
        <dbReference type="PROSITE" id="PS50063"/>
    </source>
</evidence>
<proteinExistence type="inferred from homology"/>
<dbReference type="EMBL" id="JAKZEL010000002">
    <property type="protein sequence ID" value="KAI4546870.1"/>
    <property type="molecule type" value="Genomic_DNA"/>
</dbReference>
<evidence type="ECO:0000256" key="16">
    <source>
        <dbReference type="ARBA" id="ARBA00023212"/>
    </source>
</evidence>
<evidence type="ECO:0000256" key="2">
    <source>
        <dbReference type="ARBA" id="ARBA00004305"/>
    </source>
</evidence>
<dbReference type="GO" id="GO:0001836">
    <property type="term" value="P:release of cytochrome c from mitochondria"/>
    <property type="evidence" value="ECO:0007669"/>
    <property type="project" value="TreeGrafter"/>
</dbReference>
<dbReference type="PANTHER" id="PTHR11256">
    <property type="entry name" value="BCL-2 RELATED"/>
    <property type="match status" value="1"/>
</dbReference>
<dbReference type="Proteomes" id="UP001214576">
    <property type="component" value="Unassembled WGS sequence"/>
</dbReference>
<evidence type="ECO:0000256" key="15">
    <source>
        <dbReference type="ARBA" id="ARBA00023136"/>
    </source>
</evidence>
<dbReference type="GO" id="GO:0005813">
    <property type="term" value="C:centrosome"/>
    <property type="evidence" value="ECO:0007669"/>
    <property type="project" value="UniProtKB-SubCell"/>
</dbReference>
<reference evidence="22" key="1">
    <citation type="submission" date="2022-03" db="EMBL/GenBank/DDBJ databases">
        <title>Genomic analyses of argali, domestic sheep and their hybrids provide insights into chromosomal evolution, heterosis and genetic basis of agronomic traits.</title>
        <authorList>
            <person name="Li M."/>
        </authorList>
    </citation>
    <scope>NUCLEOTIDE SEQUENCE</scope>
    <source>
        <strain evidence="22">CAU-MHL-2022a</strain>
        <tissue evidence="22">Skin</tissue>
    </source>
</reference>
<comment type="caution">
    <text evidence="22">The sequence shown here is derived from an EMBL/GenBank/DDBJ whole genome shotgun (WGS) entry which is preliminary data.</text>
</comment>
<dbReference type="GO" id="GO:0043066">
    <property type="term" value="P:negative regulation of apoptotic process"/>
    <property type="evidence" value="ECO:0007669"/>
    <property type="project" value="UniProtKB-ARBA"/>
</dbReference>
<keyword evidence="13" id="KW-0770">Synapse</keyword>
<comment type="similarity">
    <text evidence="7">Belongs to the Bcl-2 family.</text>
</comment>
<evidence type="ECO:0000256" key="3">
    <source>
        <dbReference type="ARBA" id="ARBA00004325"/>
    </source>
</evidence>
<dbReference type="SMART" id="SM00265">
    <property type="entry name" value="BH4"/>
    <property type="match status" value="1"/>
</dbReference>
<protein>
    <recommendedName>
        <fullName evidence="8">Bcl-2-like protein 1</fullName>
    </recommendedName>
    <alternativeName>
        <fullName evidence="19">Apoptosis regulator Bcl-X</fullName>
    </alternativeName>
</protein>
<evidence type="ECO:0000256" key="5">
    <source>
        <dbReference type="ARBA" id="ARBA00004514"/>
    </source>
</evidence>
<keyword evidence="12" id="KW-1133">Transmembrane helix</keyword>
<organism evidence="22 23">
    <name type="scientific">Ovis ammon polii</name>
    <dbReference type="NCBI Taxonomy" id="230172"/>
    <lineage>
        <taxon>Eukaryota</taxon>
        <taxon>Metazoa</taxon>
        <taxon>Chordata</taxon>
        <taxon>Craniata</taxon>
        <taxon>Vertebrata</taxon>
        <taxon>Euteleostomi</taxon>
        <taxon>Mammalia</taxon>
        <taxon>Eutheria</taxon>
        <taxon>Laurasiatheria</taxon>
        <taxon>Artiodactyla</taxon>
        <taxon>Ruminantia</taxon>
        <taxon>Pecora</taxon>
        <taxon>Bovidae</taxon>
        <taxon>Caprinae</taxon>
        <taxon>Ovis</taxon>
    </lineage>
</organism>
<keyword evidence="23" id="KW-1185">Reference proteome</keyword>
<keyword evidence="14" id="KW-0496">Mitochondrion</keyword>
<dbReference type="GO" id="GO:0097192">
    <property type="term" value="P:extrinsic apoptotic signaling pathway in absence of ligand"/>
    <property type="evidence" value="ECO:0007669"/>
    <property type="project" value="TreeGrafter"/>
</dbReference>
<accession>A0AAD4UMQ9</accession>
<evidence type="ECO:0000256" key="11">
    <source>
        <dbReference type="ARBA" id="ARBA00022703"/>
    </source>
</evidence>
<dbReference type="Pfam" id="PF02180">
    <property type="entry name" value="BH4"/>
    <property type="match status" value="1"/>
</dbReference>
<evidence type="ECO:0000256" key="17">
    <source>
        <dbReference type="ARBA" id="ARBA00023242"/>
    </source>
</evidence>
<dbReference type="GO" id="GO:0005741">
    <property type="term" value="C:mitochondrial outer membrane"/>
    <property type="evidence" value="ECO:0007669"/>
    <property type="project" value="TreeGrafter"/>
</dbReference>
<dbReference type="CDD" id="cd06845">
    <property type="entry name" value="Bcl-2_like"/>
    <property type="match status" value="1"/>
</dbReference>
<evidence type="ECO:0000256" key="7">
    <source>
        <dbReference type="ARBA" id="ARBA00009458"/>
    </source>
</evidence>
<dbReference type="GO" id="GO:0008630">
    <property type="term" value="P:intrinsic apoptotic signaling pathway in response to DNA damage"/>
    <property type="evidence" value="ECO:0007669"/>
    <property type="project" value="TreeGrafter"/>
</dbReference>
<keyword evidence="11 20" id="KW-0053">Apoptosis</keyword>
<evidence type="ECO:0000256" key="12">
    <source>
        <dbReference type="ARBA" id="ARBA00022989"/>
    </source>
</evidence>
<evidence type="ECO:0000256" key="8">
    <source>
        <dbReference type="ARBA" id="ARBA00013629"/>
    </source>
</evidence>
<dbReference type="InterPro" id="IPR003093">
    <property type="entry name" value="Bcl2_BH4"/>
</dbReference>
<dbReference type="AlphaFoldDB" id="A0AAD4UMQ9"/>
<dbReference type="GO" id="GO:0031965">
    <property type="term" value="C:nuclear membrane"/>
    <property type="evidence" value="ECO:0007669"/>
    <property type="project" value="UniProtKB-SubCell"/>
</dbReference>